<name>A0ABT5EE16_9BACT</name>
<feature type="chain" id="PRO_5045604042" description="Lipoprotein" evidence="1">
    <location>
        <begin position="38"/>
        <end position="113"/>
    </location>
</feature>
<protein>
    <recommendedName>
        <fullName evidence="4">Lipoprotein</fullName>
    </recommendedName>
</protein>
<evidence type="ECO:0000256" key="1">
    <source>
        <dbReference type="SAM" id="SignalP"/>
    </source>
</evidence>
<organism evidence="2 3">
    <name type="scientific">Polyangium mundeleinium</name>
    <dbReference type="NCBI Taxonomy" id="2995306"/>
    <lineage>
        <taxon>Bacteria</taxon>
        <taxon>Pseudomonadati</taxon>
        <taxon>Myxococcota</taxon>
        <taxon>Polyangia</taxon>
        <taxon>Polyangiales</taxon>
        <taxon>Polyangiaceae</taxon>
        <taxon>Polyangium</taxon>
    </lineage>
</organism>
<dbReference type="EMBL" id="JAQNDO010000001">
    <property type="protein sequence ID" value="MDC0740040.1"/>
    <property type="molecule type" value="Genomic_DNA"/>
</dbReference>
<accession>A0ABT5EE16</accession>
<evidence type="ECO:0000313" key="3">
    <source>
        <dbReference type="Proteomes" id="UP001221411"/>
    </source>
</evidence>
<proteinExistence type="predicted"/>
<sequence length="113" mass="11127">MSTTSMKPLTSPKGVGKTSPLLAAIVVALMCGAAACASEEGTTPTCNQDLSENGHIDVDNGCNPFATCVVNGKVSPPGECCKDLQGFELQACLYGYGAGPEPTGGSGGSGGGN</sequence>
<feature type="signal peptide" evidence="1">
    <location>
        <begin position="1"/>
        <end position="37"/>
    </location>
</feature>
<evidence type="ECO:0000313" key="2">
    <source>
        <dbReference type="EMBL" id="MDC0740040.1"/>
    </source>
</evidence>
<keyword evidence="1" id="KW-0732">Signal</keyword>
<gene>
    <name evidence="2" type="ORF">POL67_01705</name>
</gene>
<dbReference type="Proteomes" id="UP001221411">
    <property type="component" value="Unassembled WGS sequence"/>
</dbReference>
<reference evidence="2 3" key="1">
    <citation type="submission" date="2022-11" db="EMBL/GenBank/DDBJ databases">
        <title>Minimal conservation of predation-associated metabolite biosynthetic gene clusters underscores biosynthetic potential of Myxococcota including descriptions for ten novel species: Archangium lansinium sp. nov., Myxococcus landrumus sp. nov., Nannocystis bai.</title>
        <authorList>
            <person name="Ahearne A."/>
            <person name="Stevens C."/>
            <person name="Dowd S."/>
        </authorList>
    </citation>
    <scope>NUCLEOTIDE SEQUENCE [LARGE SCALE GENOMIC DNA]</scope>
    <source>
        <strain evidence="2 3">RJM3</strain>
    </source>
</reference>
<evidence type="ECO:0008006" key="4">
    <source>
        <dbReference type="Google" id="ProtNLM"/>
    </source>
</evidence>
<dbReference type="RefSeq" id="WP_271914884.1">
    <property type="nucleotide sequence ID" value="NZ_JAQNDO010000001.1"/>
</dbReference>
<comment type="caution">
    <text evidence="2">The sequence shown here is derived from an EMBL/GenBank/DDBJ whole genome shotgun (WGS) entry which is preliminary data.</text>
</comment>
<keyword evidence="3" id="KW-1185">Reference proteome</keyword>